<dbReference type="InterPro" id="IPR013766">
    <property type="entry name" value="Thioredoxin_domain"/>
</dbReference>
<dbReference type="Pfam" id="PF00085">
    <property type="entry name" value="Thioredoxin"/>
    <property type="match status" value="1"/>
</dbReference>
<comment type="caution">
    <text evidence="4">The sequence shown here is derived from an EMBL/GenBank/DDBJ whole genome shotgun (WGS) entry which is preliminary data.</text>
</comment>
<evidence type="ECO:0000313" key="4">
    <source>
        <dbReference type="EMBL" id="HJC33497.1"/>
    </source>
</evidence>
<feature type="domain" description="Thioredoxin" evidence="3">
    <location>
        <begin position="1"/>
        <end position="101"/>
    </location>
</feature>
<name>A0A9D2NJS9_9FIRM</name>
<gene>
    <name evidence="4" type="ORF">H9758_02770</name>
</gene>
<dbReference type="EMBL" id="DWWO01000028">
    <property type="protein sequence ID" value="HJC33497.1"/>
    <property type="molecule type" value="Genomic_DNA"/>
</dbReference>
<dbReference type="AlphaFoldDB" id="A0A9D2NJS9"/>
<comment type="similarity">
    <text evidence="1">Belongs to the thioredoxin family.</text>
</comment>
<dbReference type="InterPro" id="IPR036249">
    <property type="entry name" value="Thioredoxin-like_sf"/>
</dbReference>
<dbReference type="PANTHER" id="PTHR45663">
    <property type="entry name" value="GEO12009P1"/>
    <property type="match status" value="1"/>
</dbReference>
<organism evidence="4 5">
    <name type="scientific">Candidatus Mediterraneibacter faecipullorum</name>
    <dbReference type="NCBI Taxonomy" id="2838670"/>
    <lineage>
        <taxon>Bacteria</taxon>
        <taxon>Bacillati</taxon>
        <taxon>Bacillota</taxon>
        <taxon>Clostridia</taxon>
        <taxon>Lachnospirales</taxon>
        <taxon>Lachnospiraceae</taxon>
        <taxon>Mediterraneibacter</taxon>
    </lineage>
</organism>
<protein>
    <submittedName>
        <fullName evidence="4">Thioredoxin family protein</fullName>
    </submittedName>
</protein>
<evidence type="ECO:0000256" key="1">
    <source>
        <dbReference type="ARBA" id="ARBA00008987"/>
    </source>
</evidence>
<keyword evidence="2" id="KW-0676">Redox-active center</keyword>
<dbReference type="Gene3D" id="3.40.30.10">
    <property type="entry name" value="Glutaredoxin"/>
    <property type="match status" value="1"/>
</dbReference>
<dbReference type="PROSITE" id="PS51352">
    <property type="entry name" value="THIOREDOXIN_2"/>
    <property type="match status" value="1"/>
</dbReference>
<accession>A0A9D2NJS9</accession>
<evidence type="ECO:0000256" key="2">
    <source>
        <dbReference type="ARBA" id="ARBA00023284"/>
    </source>
</evidence>
<dbReference type="GO" id="GO:0005737">
    <property type="term" value="C:cytoplasm"/>
    <property type="evidence" value="ECO:0007669"/>
    <property type="project" value="TreeGrafter"/>
</dbReference>
<dbReference type="PANTHER" id="PTHR45663:SF11">
    <property type="entry name" value="GEO12009P1"/>
    <property type="match status" value="1"/>
</dbReference>
<proteinExistence type="inferred from homology"/>
<reference evidence="4" key="2">
    <citation type="submission" date="2021-04" db="EMBL/GenBank/DDBJ databases">
        <authorList>
            <person name="Gilroy R."/>
        </authorList>
    </citation>
    <scope>NUCLEOTIDE SEQUENCE</scope>
    <source>
        <strain evidence="4">ChiW19-954</strain>
    </source>
</reference>
<dbReference type="SUPFAM" id="SSF52833">
    <property type="entry name" value="Thioredoxin-like"/>
    <property type="match status" value="1"/>
</dbReference>
<dbReference type="Proteomes" id="UP000823890">
    <property type="component" value="Unassembled WGS sequence"/>
</dbReference>
<dbReference type="CDD" id="cd02947">
    <property type="entry name" value="TRX_family"/>
    <property type="match status" value="1"/>
</dbReference>
<evidence type="ECO:0000313" key="5">
    <source>
        <dbReference type="Proteomes" id="UP000823890"/>
    </source>
</evidence>
<sequence length="101" mass="11416">MIRKIRPGQFETEVKNSQQPVLLEFYASWCPRCAMMEDVVEEFASENRGGIKVCQIDEADAVLLMEQYGIDRVPSFLAFIKGKVTGAVTGVVSREVLERLF</sequence>
<evidence type="ECO:0000259" key="3">
    <source>
        <dbReference type="PROSITE" id="PS51352"/>
    </source>
</evidence>
<reference evidence="4" key="1">
    <citation type="journal article" date="2021" name="PeerJ">
        <title>Extensive microbial diversity within the chicken gut microbiome revealed by metagenomics and culture.</title>
        <authorList>
            <person name="Gilroy R."/>
            <person name="Ravi A."/>
            <person name="Getino M."/>
            <person name="Pursley I."/>
            <person name="Horton D.L."/>
            <person name="Alikhan N.F."/>
            <person name="Baker D."/>
            <person name="Gharbi K."/>
            <person name="Hall N."/>
            <person name="Watson M."/>
            <person name="Adriaenssens E.M."/>
            <person name="Foster-Nyarko E."/>
            <person name="Jarju S."/>
            <person name="Secka A."/>
            <person name="Antonio M."/>
            <person name="Oren A."/>
            <person name="Chaudhuri R.R."/>
            <person name="La Ragione R."/>
            <person name="Hildebrand F."/>
            <person name="Pallen M.J."/>
        </authorList>
    </citation>
    <scope>NUCLEOTIDE SEQUENCE</scope>
    <source>
        <strain evidence="4">ChiW19-954</strain>
    </source>
</reference>
<dbReference type="GO" id="GO:0015035">
    <property type="term" value="F:protein-disulfide reductase activity"/>
    <property type="evidence" value="ECO:0007669"/>
    <property type="project" value="TreeGrafter"/>
</dbReference>